<reference evidence="1 2" key="1">
    <citation type="submission" date="2017-07" db="EMBL/GenBank/DDBJ databases">
        <title>Isolation and whole genome analysis of endospore-forming bacteria from heroin.</title>
        <authorList>
            <person name="Kalinowski J."/>
            <person name="Ahrens B."/>
            <person name="Al-Dilaimi A."/>
            <person name="Winkler A."/>
            <person name="Wibberg D."/>
            <person name="Schleenbecker U."/>
            <person name="Ruckert C."/>
            <person name="Wolfel R."/>
            <person name="Grass G."/>
        </authorList>
    </citation>
    <scope>NUCLEOTIDE SEQUENCE [LARGE SCALE GENOMIC DNA]</scope>
    <source>
        <strain evidence="1 2">7537-G1</strain>
    </source>
</reference>
<dbReference type="EMBL" id="NPBY01000025">
    <property type="protein sequence ID" value="PAD78162.1"/>
    <property type="molecule type" value="Genomic_DNA"/>
</dbReference>
<dbReference type="AlphaFoldDB" id="A0A268EYH4"/>
<protein>
    <recommendedName>
        <fullName evidence="3">Pyridoxamine 5'-phosphate oxidase family protein</fullName>
    </recommendedName>
</protein>
<organism evidence="1 2">
    <name type="scientific">Paenibacillus campinasensis</name>
    <dbReference type="NCBI Taxonomy" id="66347"/>
    <lineage>
        <taxon>Bacteria</taxon>
        <taxon>Bacillati</taxon>
        <taxon>Bacillota</taxon>
        <taxon>Bacilli</taxon>
        <taxon>Bacillales</taxon>
        <taxon>Paenibacillaceae</taxon>
        <taxon>Paenibacillus</taxon>
    </lineage>
</organism>
<evidence type="ECO:0000313" key="1">
    <source>
        <dbReference type="EMBL" id="PAD78162.1"/>
    </source>
</evidence>
<dbReference type="SUPFAM" id="SSF50475">
    <property type="entry name" value="FMN-binding split barrel"/>
    <property type="match status" value="1"/>
</dbReference>
<name>A0A268EYH4_9BACL</name>
<dbReference type="OrthoDB" id="6518717at2"/>
<comment type="caution">
    <text evidence="1">The sequence shown here is derived from an EMBL/GenBank/DDBJ whole genome shotgun (WGS) entry which is preliminary data.</text>
</comment>
<proteinExistence type="predicted"/>
<dbReference type="InterPro" id="IPR012349">
    <property type="entry name" value="Split_barrel_FMN-bd"/>
</dbReference>
<accession>A0A268EYH4</accession>
<evidence type="ECO:0000313" key="2">
    <source>
        <dbReference type="Proteomes" id="UP000215596"/>
    </source>
</evidence>
<dbReference type="RefSeq" id="WP_095264531.1">
    <property type="nucleotide sequence ID" value="NZ_NPBY01000025.1"/>
</dbReference>
<gene>
    <name evidence="1" type="ORF">CHH67_07390</name>
</gene>
<evidence type="ECO:0008006" key="3">
    <source>
        <dbReference type="Google" id="ProtNLM"/>
    </source>
</evidence>
<dbReference type="Proteomes" id="UP000215596">
    <property type="component" value="Unassembled WGS sequence"/>
</dbReference>
<sequence length="158" mass="17642">MSENKELPQGLCEWLNGRDLESKSDTAMVLLTVTEDGWPHTAMISAGEVIALDRGRLRLALWPGTVTAGNMKRTGQATLVTVHDGAVHSIRLRVKALPDVEGARHPRQRFAADVVHVREDRAKYAEVLSGVTFRLHDPAEVLKRWSETIAELREEEAR</sequence>
<dbReference type="Gene3D" id="2.30.110.10">
    <property type="entry name" value="Electron Transport, Fmn-binding Protein, Chain A"/>
    <property type="match status" value="1"/>
</dbReference>